<organism evidence="2 3">
    <name type="scientific">Ligilactobacillus animalis</name>
    <dbReference type="NCBI Taxonomy" id="1605"/>
    <lineage>
        <taxon>Bacteria</taxon>
        <taxon>Bacillati</taxon>
        <taxon>Bacillota</taxon>
        <taxon>Bacilli</taxon>
        <taxon>Lactobacillales</taxon>
        <taxon>Lactobacillaceae</taxon>
        <taxon>Ligilactobacillus</taxon>
    </lineage>
</organism>
<dbReference type="CDD" id="cd04301">
    <property type="entry name" value="NAT_SF"/>
    <property type="match status" value="1"/>
</dbReference>
<dbReference type="Proteomes" id="UP001238155">
    <property type="component" value="Chromosome"/>
</dbReference>
<evidence type="ECO:0000313" key="2">
    <source>
        <dbReference type="EMBL" id="WHQ79971.1"/>
    </source>
</evidence>
<feature type="domain" description="N-acetyltransferase" evidence="1">
    <location>
        <begin position="1"/>
        <end position="115"/>
    </location>
</feature>
<dbReference type="SUPFAM" id="SSF55729">
    <property type="entry name" value="Acyl-CoA N-acyltransferases (Nat)"/>
    <property type="match status" value="1"/>
</dbReference>
<dbReference type="EMBL" id="CP123751">
    <property type="protein sequence ID" value="WHQ79971.1"/>
    <property type="molecule type" value="Genomic_DNA"/>
</dbReference>
<dbReference type="GO" id="GO:0016747">
    <property type="term" value="F:acyltransferase activity, transferring groups other than amino-acyl groups"/>
    <property type="evidence" value="ECO:0007669"/>
    <property type="project" value="InterPro"/>
</dbReference>
<dbReference type="InterPro" id="IPR016181">
    <property type="entry name" value="Acyl_CoA_acyltransferase"/>
</dbReference>
<name>A0AAJ6JVZ7_9LACO</name>
<dbReference type="InterPro" id="IPR000182">
    <property type="entry name" value="GNAT_dom"/>
</dbReference>
<accession>A0AAJ6JVZ7</accession>
<reference evidence="2" key="1">
    <citation type="submission" date="2023-04" db="EMBL/GenBank/DDBJ databases">
        <title>Four porcine-derived lactic acid bacteria strains analyses and their evaluation as potential probiotics based on genomics.</title>
        <authorList>
            <person name="Niu D."/>
        </authorList>
    </citation>
    <scope>NUCLEOTIDE SEQUENCE</scope>
    <source>
        <strain evidence="2">ZSB1</strain>
    </source>
</reference>
<dbReference type="Pfam" id="PF13508">
    <property type="entry name" value="Acetyltransf_7"/>
    <property type="match status" value="1"/>
</dbReference>
<evidence type="ECO:0000259" key="1">
    <source>
        <dbReference type="PROSITE" id="PS51186"/>
    </source>
</evidence>
<dbReference type="Gene3D" id="3.40.630.30">
    <property type="match status" value="1"/>
</dbReference>
<proteinExistence type="predicted"/>
<dbReference type="RefSeq" id="WP_283534635.1">
    <property type="nucleotide sequence ID" value="NZ_CP123751.1"/>
</dbReference>
<sequence>MGDEDETKVQAYLQTGELYLAKKFGQTVGVALIVPTEEPTVFKLKNLAVLPEFQRQKIATKLIEYAILAQSTQVKRLIVGTGDADLNNMRFYLRNGFRFLRIEPDFFLSYPQPIYAEGISLKDMVYFYRDLS</sequence>
<dbReference type="PROSITE" id="PS51186">
    <property type="entry name" value="GNAT"/>
    <property type="match status" value="1"/>
</dbReference>
<evidence type="ECO:0000313" key="3">
    <source>
        <dbReference type="Proteomes" id="UP001238155"/>
    </source>
</evidence>
<dbReference type="AlphaFoldDB" id="A0AAJ6JVZ7"/>
<gene>
    <name evidence="2" type="ORF">QFF56_08535</name>
</gene>
<protein>
    <submittedName>
        <fullName evidence="2">GNAT family N-acetyltransferase</fullName>
    </submittedName>
</protein>